<sequence>MGSKSEMPARPMRFAFISSNFTWGGSEELWSLTAAALAGDGHKVVAYKNRFKPHEGNVDALRRLGAKLIELARFPFLPNTLFSAIFWISPPLSVAWQALRLHVSLRARKRPDLVVISQGGNHDGLLLAGICRRIGYPYVLISQKATDLYWPRDTWLKEVRAIYAEALHAFFVSKHNHRLTEEQIGCPIERASVTRNPFMVPWEKRGDWPSEEAGLRLACVGRLYPKEKGQDMLLRVLADEKWRARPVSVTFFGSGEQQEALESMAAYHRLSSVRFGGYATNVAAIWDDHHGLVLPTRAEGLPLVLVEAMMSGRVAIATDIAGNCEVLEDDVTGFVAAAPTEASIDEALERAWVRRDEWRMIGALAADRIRDLVPSDPPRTLAAELVRIAGAIAGPKGSGGQIGD</sequence>
<dbReference type="PANTHER" id="PTHR12526:SF510">
    <property type="entry name" value="D-INOSITOL 3-PHOSPHATE GLYCOSYLTRANSFERASE"/>
    <property type="match status" value="1"/>
</dbReference>
<dbReference type="SUPFAM" id="SSF53756">
    <property type="entry name" value="UDP-Glycosyltransferase/glycogen phosphorylase"/>
    <property type="match status" value="1"/>
</dbReference>
<evidence type="ECO:0000313" key="4">
    <source>
        <dbReference type="Proteomes" id="UP000241167"/>
    </source>
</evidence>
<accession>A0A2P7QNU8</accession>
<proteinExistence type="predicted"/>
<dbReference type="Proteomes" id="UP000241167">
    <property type="component" value="Unassembled WGS sequence"/>
</dbReference>
<dbReference type="PANTHER" id="PTHR12526">
    <property type="entry name" value="GLYCOSYLTRANSFERASE"/>
    <property type="match status" value="1"/>
</dbReference>
<evidence type="ECO:0000256" key="1">
    <source>
        <dbReference type="ARBA" id="ARBA00022676"/>
    </source>
</evidence>
<dbReference type="AlphaFoldDB" id="A0A2P7QNU8"/>
<name>A0A2P7QNU8_9SPHN</name>
<dbReference type="EMBL" id="PXYI01000004">
    <property type="protein sequence ID" value="PSJ39643.1"/>
    <property type="molecule type" value="Genomic_DNA"/>
</dbReference>
<evidence type="ECO:0000313" key="3">
    <source>
        <dbReference type="EMBL" id="PSJ39643.1"/>
    </source>
</evidence>
<dbReference type="Pfam" id="PF13692">
    <property type="entry name" value="Glyco_trans_1_4"/>
    <property type="match status" value="1"/>
</dbReference>
<dbReference type="GO" id="GO:0016757">
    <property type="term" value="F:glycosyltransferase activity"/>
    <property type="evidence" value="ECO:0007669"/>
    <property type="project" value="UniProtKB-KW"/>
</dbReference>
<organism evidence="3 4">
    <name type="scientific">Allosphingosinicella deserti</name>
    <dbReference type="NCBI Taxonomy" id="2116704"/>
    <lineage>
        <taxon>Bacteria</taxon>
        <taxon>Pseudomonadati</taxon>
        <taxon>Pseudomonadota</taxon>
        <taxon>Alphaproteobacteria</taxon>
        <taxon>Sphingomonadales</taxon>
        <taxon>Sphingomonadaceae</taxon>
        <taxon>Allosphingosinicella</taxon>
    </lineage>
</organism>
<comment type="caution">
    <text evidence="3">The sequence shown here is derived from an EMBL/GenBank/DDBJ whole genome shotgun (WGS) entry which is preliminary data.</text>
</comment>
<protein>
    <submittedName>
        <fullName evidence="3">Group 1 glycosyl transferase</fullName>
    </submittedName>
</protein>
<reference evidence="3 4" key="1">
    <citation type="submission" date="2018-03" db="EMBL/GenBank/DDBJ databases">
        <title>The draft genome of Sphingosinicella sp. GL-C-18.</title>
        <authorList>
            <person name="Liu L."/>
            <person name="Li L."/>
            <person name="Liang L."/>
            <person name="Zhang X."/>
            <person name="Wang T."/>
        </authorList>
    </citation>
    <scope>NUCLEOTIDE SEQUENCE [LARGE SCALE GENOMIC DNA]</scope>
    <source>
        <strain evidence="3 4">GL-C-18</strain>
    </source>
</reference>
<dbReference type="Gene3D" id="3.40.50.2000">
    <property type="entry name" value="Glycogen Phosphorylase B"/>
    <property type="match status" value="2"/>
</dbReference>
<evidence type="ECO:0000256" key="2">
    <source>
        <dbReference type="ARBA" id="ARBA00022679"/>
    </source>
</evidence>
<gene>
    <name evidence="3" type="ORF">C7I55_13685</name>
</gene>
<dbReference type="RefSeq" id="WP_106513538.1">
    <property type="nucleotide sequence ID" value="NZ_PXYI01000004.1"/>
</dbReference>
<dbReference type="CDD" id="cd03801">
    <property type="entry name" value="GT4_PimA-like"/>
    <property type="match status" value="1"/>
</dbReference>
<keyword evidence="1" id="KW-0328">Glycosyltransferase</keyword>
<dbReference type="OrthoDB" id="9790710at2"/>
<keyword evidence="4" id="KW-1185">Reference proteome</keyword>
<keyword evidence="2 3" id="KW-0808">Transferase</keyword>